<evidence type="ECO:0000313" key="1">
    <source>
        <dbReference type="EMBL" id="TGX81138.1"/>
    </source>
</evidence>
<keyword evidence="2" id="KW-1185">Reference proteome</keyword>
<protein>
    <submittedName>
        <fullName evidence="1">CRISPR-associated endoribonuclease Cas6</fullName>
    </submittedName>
</protein>
<comment type="caution">
    <text evidence="1">The sequence shown here is derived from an EMBL/GenBank/DDBJ whole genome shotgun (WGS) entry which is preliminary data.</text>
</comment>
<organism evidence="1 2">
    <name type="scientific">Palleniella muris</name>
    <dbReference type="NCBI Taxonomy" id="3038145"/>
    <lineage>
        <taxon>Bacteria</taxon>
        <taxon>Pseudomonadati</taxon>
        <taxon>Bacteroidota</taxon>
        <taxon>Bacteroidia</taxon>
        <taxon>Bacteroidales</taxon>
        <taxon>Prevotellaceae</taxon>
        <taxon>Palleniella</taxon>
    </lineage>
</organism>
<name>A0AC61QNB8_9BACT</name>
<evidence type="ECO:0000313" key="2">
    <source>
        <dbReference type="Proteomes" id="UP000308886"/>
    </source>
</evidence>
<sequence length="221" mass="24978">MRIIIETTPNTEFVSFDYQQKLVGTIHKWIGAHNVHHGSVSLYSFSWLQNGKMQGKGLTFPNGAKLFISFYDEDVIRDIVRSIMENPDMFCGMTVCDVSIVPDPDLANKELFYLASPVFIHHKEGDGRYKHYTYGDEHSSELMTETLRTKMRVAGLPEDEGLSVEFDMSYRGRRIKLMTYKGIKNKASMCPVVIKGTPQSKQFAWNVGIGNSTGIGFGAIY</sequence>
<dbReference type="Proteomes" id="UP000308886">
    <property type="component" value="Unassembled WGS sequence"/>
</dbReference>
<accession>A0AC61QNB8</accession>
<proteinExistence type="predicted"/>
<reference evidence="1" key="1">
    <citation type="submission" date="2019-04" db="EMBL/GenBank/DDBJ databases">
        <title>Microbes associate with the intestines of laboratory mice.</title>
        <authorList>
            <person name="Navarre W."/>
            <person name="Wong E."/>
            <person name="Huang K."/>
            <person name="Tropini C."/>
            <person name="Ng K."/>
            <person name="Yu B."/>
        </authorList>
    </citation>
    <scope>NUCLEOTIDE SEQUENCE</scope>
    <source>
        <strain evidence="1">NM73_A23</strain>
    </source>
</reference>
<gene>
    <name evidence="1" type="primary">cas6</name>
    <name evidence="1" type="ORF">E5358_10975</name>
</gene>
<dbReference type="EMBL" id="SRZC01000019">
    <property type="protein sequence ID" value="TGX81138.1"/>
    <property type="molecule type" value="Genomic_DNA"/>
</dbReference>